<dbReference type="CDD" id="cd13962">
    <property type="entry name" value="PT_UbiA_UBIAD1"/>
    <property type="match status" value="1"/>
</dbReference>
<protein>
    <recommendedName>
        <fullName evidence="8 9">1,4-dihydroxy-2-naphthoate octaprenyltransferase</fullName>
        <shortName evidence="8">DHNA-octaprenyltransferase</shortName>
        <ecNumber evidence="8 9">2.5.1.74</ecNumber>
    </recommendedName>
</protein>
<dbReference type="PANTHER" id="PTHR13929">
    <property type="entry name" value="1,4-DIHYDROXY-2-NAPHTHOATE OCTAPRENYLTRANSFERASE"/>
    <property type="match status" value="1"/>
</dbReference>
<keyword evidence="6 8" id="KW-1133">Transmembrane helix</keyword>
<proteinExistence type="inferred from homology"/>
<evidence type="ECO:0000256" key="4">
    <source>
        <dbReference type="ARBA" id="ARBA00022679"/>
    </source>
</evidence>
<dbReference type="Gene3D" id="1.10.357.140">
    <property type="entry name" value="UbiA prenyltransferase"/>
    <property type="match status" value="1"/>
</dbReference>
<evidence type="ECO:0000256" key="8">
    <source>
        <dbReference type="HAMAP-Rule" id="MF_01937"/>
    </source>
</evidence>
<dbReference type="PIRSF" id="PIRSF005355">
    <property type="entry name" value="UBIAD1"/>
    <property type="match status" value="1"/>
</dbReference>
<comment type="function">
    <text evidence="8">Conversion of 1,4-dihydroxy-2-naphthoate (DHNA) to demethylmenaquinone (DMK).</text>
</comment>
<dbReference type="Pfam" id="PF01040">
    <property type="entry name" value="UbiA"/>
    <property type="match status" value="1"/>
</dbReference>
<comment type="catalytic activity">
    <reaction evidence="8">
        <text>an all-trans-polyprenyl diphosphate + 1,4-dihydroxy-2-naphthoate + H(+) = a 2-demethylmenaquinol + CO2 + diphosphate</text>
        <dbReference type="Rhea" id="RHEA:26478"/>
        <dbReference type="Rhea" id="RHEA-COMP:9563"/>
        <dbReference type="Rhea" id="RHEA-COMP:9564"/>
        <dbReference type="ChEBI" id="CHEBI:11173"/>
        <dbReference type="ChEBI" id="CHEBI:15378"/>
        <dbReference type="ChEBI" id="CHEBI:16526"/>
        <dbReference type="ChEBI" id="CHEBI:33019"/>
        <dbReference type="ChEBI" id="CHEBI:55437"/>
        <dbReference type="ChEBI" id="CHEBI:58914"/>
        <dbReference type="EC" id="2.5.1.74"/>
    </reaction>
</comment>
<keyword evidence="4 8" id="KW-0808">Transferase</keyword>
<reference evidence="10 11" key="1">
    <citation type="submission" date="2019-02" db="EMBL/GenBank/DDBJ databases">
        <title>Isolation and identification of novel species under the genus Muribaculum.</title>
        <authorList>
            <person name="Miyake S."/>
            <person name="Ding Y."/>
            <person name="Low A."/>
            <person name="Soh M."/>
            <person name="Seedorf H."/>
        </authorList>
    </citation>
    <scope>NUCLEOTIDE SEQUENCE [LARGE SCALE GENOMIC DNA]</scope>
    <source>
        <strain evidence="10 11">TLL-A4</strain>
    </source>
</reference>
<keyword evidence="11" id="KW-1185">Reference proteome</keyword>
<dbReference type="OrthoDB" id="9767568at2"/>
<dbReference type="EC" id="2.5.1.74" evidence="8 9"/>
<dbReference type="EMBL" id="CP039393">
    <property type="protein sequence ID" value="QCD36988.1"/>
    <property type="molecule type" value="Genomic_DNA"/>
</dbReference>
<evidence type="ECO:0000256" key="9">
    <source>
        <dbReference type="NCBIfam" id="TIGR00751"/>
    </source>
</evidence>
<feature type="transmembrane region" description="Helical" evidence="8">
    <location>
        <begin position="210"/>
        <end position="228"/>
    </location>
</feature>
<feature type="transmembrane region" description="Helical" evidence="8">
    <location>
        <begin position="264"/>
        <end position="284"/>
    </location>
</feature>
<dbReference type="GO" id="GO:0005886">
    <property type="term" value="C:plasma membrane"/>
    <property type="evidence" value="ECO:0007669"/>
    <property type="project" value="UniProtKB-SubCell"/>
</dbReference>
<dbReference type="KEGG" id="mgod:E7746_00285"/>
<dbReference type="InterPro" id="IPR044878">
    <property type="entry name" value="UbiA_sf"/>
</dbReference>
<feature type="transmembrane region" description="Helical" evidence="8">
    <location>
        <begin position="234"/>
        <end position="252"/>
    </location>
</feature>
<dbReference type="GO" id="GO:0042371">
    <property type="term" value="P:vitamin K biosynthetic process"/>
    <property type="evidence" value="ECO:0007669"/>
    <property type="project" value="TreeGrafter"/>
</dbReference>
<dbReference type="InterPro" id="IPR000537">
    <property type="entry name" value="UbiA_prenyltransferase"/>
</dbReference>
<evidence type="ECO:0000256" key="7">
    <source>
        <dbReference type="ARBA" id="ARBA00023136"/>
    </source>
</evidence>
<evidence type="ECO:0000313" key="11">
    <source>
        <dbReference type="Proteomes" id="UP000297031"/>
    </source>
</evidence>
<dbReference type="InterPro" id="IPR026046">
    <property type="entry name" value="UBIAD1"/>
</dbReference>
<evidence type="ECO:0000256" key="1">
    <source>
        <dbReference type="ARBA" id="ARBA00004141"/>
    </source>
</evidence>
<keyword evidence="7 8" id="KW-0472">Membrane</keyword>
<dbReference type="UniPathway" id="UPA00079">
    <property type="reaction ID" value="UER00168"/>
</dbReference>
<feature type="transmembrane region" description="Helical" evidence="8">
    <location>
        <begin position="167"/>
        <end position="189"/>
    </location>
</feature>
<gene>
    <name evidence="8 10" type="primary">menA</name>
    <name evidence="10" type="ORF">E7746_00285</name>
</gene>
<evidence type="ECO:0000256" key="2">
    <source>
        <dbReference type="ARBA" id="ARBA00022428"/>
    </source>
</evidence>
<keyword evidence="5 8" id="KW-0812">Transmembrane</keyword>
<dbReference type="Proteomes" id="UP000297031">
    <property type="component" value="Chromosome"/>
</dbReference>
<keyword evidence="3 8" id="KW-1003">Cell membrane</keyword>
<evidence type="ECO:0000256" key="6">
    <source>
        <dbReference type="ARBA" id="ARBA00022989"/>
    </source>
</evidence>
<feature type="transmembrane region" description="Helical" evidence="8">
    <location>
        <begin position="143"/>
        <end position="161"/>
    </location>
</feature>
<dbReference type="GO" id="GO:0046428">
    <property type="term" value="F:1,4-dihydroxy-2-naphthoate polyprenyltransferase activity"/>
    <property type="evidence" value="ECO:0007669"/>
    <property type="project" value="UniProtKB-UniRule"/>
</dbReference>
<comment type="subcellular location">
    <subcellularLocation>
        <location evidence="8">Cell membrane</location>
        <topology evidence="8">Multi-pass membrane protein</topology>
    </subcellularLocation>
    <subcellularLocation>
        <location evidence="1">Membrane</location>
        <topology evidence="1">Multi-pass membrane protein</topology>
    </subcellularLocation>
</comment>
<evidence type="ECO:0000313" key="10">
    <source>
        <dbReference type="EMBL" id="QCD36988.1"/>
    </source>
</evidence>
<evidence type="ECO:0000256" key="3">
    <source>
        <dbReference type="ARBA" id="ARBA00022475"/>
    </source>
</evidence>
<keyword evidence="2 8" id="KW-0474">Menaquinone biosynthesis</keyword>
<accession>A0A4V1D201</accession>
<feature type="transmembrane region" description="Helical" evidence="8">
    <location>
        <begin position="115"/>
        <end position="131"/>
    </location>
</feature>
<comment type="similarity">
    <text evidence="8">Belongs to the MenA family. Type 1 subfamily.</text>
</comment>
<dbReference type="HAMAP" id="MF_01937">
    <property type="entry name" value="MenA_1"/>
    <property type="match status" value="1"/>
</dbReference>
<organism evidence="10 11">
    <name type="scientific">Muribaculum gordoncarteri</name>
    <dbReference type="NCBI Taxonomy" id="2530390"/>
    <lineage>
        <taxon>Bacteria</taxon>
        <taxon>Pseudomonadati</taxon>
        <taxon>Bacteroidota</taxon>
        <taxon>Bacteroidia</taxon>
        <taxon>Bacteroidales</taxon>
        <taxon>Muribaculaceae</taxon>
        <taxon>Muribaculum</taxon>
    </lineage>
</organism>
<dbReference type="NCBIfam" id="TIGR00751">
    <property type="entry name" value="menA"/>
    <property type="match status" value="1"/>
</dbReference>
<sequence>MIKCWIEAMRLRTLPVSVAGVVLAIGYNQLDGNFKPLPAALCLIFAVLAQIASNFANEYYDYRDGLDRAGRDGPRRGVTEGDITPRAMKTATFATLALACAVGCSLIHWGGWWMLPAGILIALGVMAYSTGPYPLSRHGWGEVAVVFYFGIIPVNLTYYVQSGTFTAEVLAGSVALGLMIANVLIVNNYRDIDDDRAVGKLTLAVKMGRPFMATLYLLNGLIAVALMWKAFTNMHAIAYVYIVLHLILWKRLTRVTGKSLNPLLGMTAMLILLYASAFAIVATIQ</sequence>
<name>A0A4V1D201_9BACT</name>
<feature type="transmembrane region" description="Helical" evidence="8">
    <location>
        <begin position="91"/>
        <end position="109"/>
    </location>
</feature>
<feature type="transmembrane region" description="Helical" evidence="8">
    <location>
        <begin position="12"/>
        <end position="30"/>
    </location>
</feature>
<evidence type="ECO:0000256" key="5">
    <source>
        <dbReference type="ARBA" id="ARBA00022692"/>
    </source>
</evidence>
<dbReference type="GO" id="GO:0009234">
    <property type="term" value="P:menaquinone biosynthetic process"/>
    <property type="evidence" value="ECO:0007669"/>
    <property type="project" value="UniProtKB-UniRule"/>
</dbReference>
<dbReference type="PANTHER" id="PTHR13929:SF0">
    <property type="entry name" value="UBIA PRENYLTRANSFERASE DOMAIN-CONTAINING PROTEIN 1"/>
    <property type="match status" value="1"/>
</dbReference>
<dbReference type="InterPro" id="IPR004657">
    <property type="entry name" value="MenA"/>
</dbReference>
<feature type="transmembrane region" description="Helical" evidence="8">
    <location>
        <begin position="36"/>
        <end position="56"/>
    </location>
</feature>
<comment type="pathway">
    <text evidence="8">Quinol/quinone metabolism; menaquinone biosynthesis; menaquinol from 1,4-dihydroxy-2-naphthoate: step 1/2.</text>
</comment>
<dbReference type="AlphaFoldDB" id="A0A4V1D201"/>